<dbReference type="InterPro" id="IPR011747">
    <property type="entry name" value="CHP02241"/>
</dbReference>
<dbReference type="EMBL" id="JADKNH010000001">
    <property type="protein sequence ID" value="MBF4692035.1"/>
    <property type="molecule type" value="Genomic_DNA"/>
</dbReference>
<evidence type="ECO:0000313" key="1">
    <source>
        <dbReference type="EMBL" id="MBF4692035.1"/>
    </source>
</evidence>
<dbReference type="PANTHER" id="PTHR38009:SF1">
    <property type="entry name" value="CONSERVED HYPOTHETICAL PHAGE TAIL PROTEIN"/>
    <property type="match status" value="1"/>
</dbReference>
<dbReference type="RefSeq" id="WP_069873645.1">
    <property type="nucleotide sequence ID" value="NZ_JADKNH010000001.1"/>
</dbReference>
<dbReference type="Pfam" id="PF06841">
    <property type="entry name" value="Phage_T4_gp19"/>
    <property type="match status" value="1"/>
</dbReference>
<comment type="caution">
    <text evidence="1">The sequence shown here is derived from an EMBL/GenBank/DDBJ whole genome shotgun (WGS) entry which is preliminary data.</text>
</comment>
<reference evidence="1 2" key="1">
    <citation type="submission" date="2020-11" db="EMBL/GenBank/DDBJ databases">
        <title>Fusibacter basophilias sp. nov.</title>
        <authorList>
            <person name="Qiu D."/>
        </authorList>
    </citation>
    <scope>NUCLEOTIDE SEQUENCE [LARGE SCALE GENOMIC DNA]</scope>
    <source>
        <strain evidence="1 2">Q10-2</strain>
    </source>
</reference>
<organism evidence="1 2">
    <name type="scientific">Fusibacter ferrireducens</name>
    <dbReference type="NCBI Taxonomy" id="2785058"/>
    <lineage>
        <taxon>Bacteria</taxon>
        <taxon>Bacillati</taxon>
        <taxon>Bacillota</taxon>
        <taxon>Clostridia</taxon>
        <taxon>Eubacteriales</taxon>
        <taxon>Eubacteriales Family XII. Incertae Sedis</taxon>
        <taxon>Fusibacter</taxon>
    </lineage>
</organism>
<dbReference type="PANTHER" id="PTHR38009">
    <property type="entry name" value="CONSERVED HYPOTHETICAL PHAGE TAIL PROTEIN"/>
    <property type="match status" value="1"/>
</dbReference>
<sequence length="143" mass="15902">MAESKHPYRNFRFRLEIDGLEAGGFSDVTGFDATMDVIEYREGDDVITPRKLPGLIKYGNVTLKWGTSDSMVLYEWLNDIAEGTVERKTVTITSIDEAGDDAASWQLINAWPVKYTAPDFNASGSEVAFESMELAHEGLTRTA</sequence>
<protein>
    <submittedName>
        <fullName evidence="1">Phage tail protein</fullName>
    </submittedName>
</protein>
<proteinExistence type="predicted"/>
<dbReference type="InterPro" id="IPR010667">
    <property type="entry name" value="Phage_T4_Gp19"/>
</dbReference>
<accession>A0ABR9ZNI9</accession>
<dbReference type="NCBIfam" id="TIGR02241">
    <property type="entry name" value="conserved hypothetical phage tail region protein"/>
    <property type="match status" value="1"/>
</dbReference>
<name>A0ABR9ZNI9_9FIRM</name>
<evidence type="ECO:0000313" key="2">
    <source>
        <dbReference type="Proteomes" id="UP000614200"/>
    </source>
</evidence>
<dbReference type="Proteomes" id="UP000614200">
    <property type="component" value="Unassembled WGS sequence"/>
</dbReference>
<gene>
    <name evidence="1" type="ORF">ISU02_02845</name>
</gene>
<keyword evidence="2" id="KW-1185">Reference proteome</keyword>